<keyword evidence="5" id="KW-1185">Reference proteome</keyword>
<proteinExistence type="inferred from homology"/>
<dbReference type="Pfam" id="PF00795">
    <property type="entry name" value="CN_hydrolase"/>
    <property type="match status" value="1"/>
</dbReference>
<comment type="caution">
    <text evidence="4">The sequence shown here is derived from an EMBL/GenBank/DDBJ whole genome shotgun (WGS) entry which is preliminary data.</text>
</comment>
<dbReference type="InterPro" id="IPR017755">
    <property type="entry name" value="N-carbamoylputrescine_amidase"/>
</dbReference>
<dbReference type="GO" id="GO:0050126">
    <property type="term" value="F:N-carbamoylputrescine amidase activity"/>
    <property type="evidence" value="ECO:0007669"/>
    <property type="project" value="UniProtKB-EC"/>
</dbReference>
<dbReference type="PROSITE" id="PS50263">
    <property type="entry name" value="CN_HYDROLASE"/>
    <property type="match status" value="1"/>
</dbReference>
<dbReference type="InterPro" id="IPR003010">
    <property type="entry name" value="C-N_Hydrolase"/>
</dbReference>
<dbReference type="InterPro" id="IPR036526">
    <property type="entry name" value="C-N_Hydrolase_sf"/>
</dbReference>
<feature type="domain" description="CN hydrolase" evidence="3">
    <location>
        <begin position="4"/>
        <end position="260"/>
    </location>
</feature>
<dbReference type="CDD" id="cd07573">
    <property type="entry name" value="CPA"/>
    <property type="match status" value="1"/>
</dbReference>
<dbReference type="SUPFAM" id="SSF56317">
    <property type="entry name" value="Carbon-nitrogen hydrolase"/>
    <property type="match status" value="1"/>
</dbReference>
<evidence type="ECO:0000313" key="4">
    <source>
        <dbReference type="EMBL" id="MBJ7551637.1"/>
    </source>
</evidence>
<dbReference type="Gene3D" id="3.60.110.10">
    <property type="entry name" value="Carbon-nitrogen hydrolase"/>
    <property type="match status" value="1"/>
</dbReference>
<dbReference type="RefSeq" id="WP_199463235.1">
    <property type="nucleotide sequence ID" value="NZ_JAEMUH010000012.1"/>
</dbReference>
<dbReference type="PANTHER" id="PTHR43674">
    <property type="entry name" value="NITRILASE C965.09-RELATED"/>
    <property type="match status" value="1"/>
</dbReference>
<dbReference type="NCBIfam" id="TIGR03381">
    <property type="entry name" value="agmatine_aguB"/>
    <property type="match status" value="1"/>
</dbReference>
<evidence type="ECO:0000256" key="1">
    <source>
        <dbReference type="ARBA" id="ARBA00022801"/>
    </source>
</evidence>
<protein>
    <submittedName>
        <fullName evidence="4">N-carbamoylputrescine amidase</fullName>
        <ecNumber evidence="4">3.5.1.53</ecNumber>
    </submittedName>
</protein>
<evidence type="ECO:0000256" key="2">
    <source>
        <dbReference type="ARBA" id="ARBA00034122"/>
    </source>
</evidence>
<sequence>MSKITVAATQMHCTWNQQENVDRAEKLIRQAAAQGAQVILIQELFETPYFCIEIHESYHDLATTLEENEAFKRFQALAKELDVVLPFSWYERAGQVRFNSLAMIDAGGELLGVYRKTHIPDSDGYLEKYYFSPGDTGFKVWHTKFGCVGVGICWDQWFPETARAMALMGADILLFPTAIGSEPSQPEMDSMPHWTNTMRGHAAANQVPVIASNRIGTETAQHRDLELTFFGSSFICDERGELIEQADRTSEGILLHTFDLDQVRTMRKAWGLFRDRRPEHYDVLKTLDGQVKTAH</sequence>
<gene>
    <name evidence="4" type="primary">aguB</name>
    <name evidence="4" type="ORF">JHD44_13155</name>
</gene>
<dbReference type="EMBL" id="JAEMUH010000012">
    <property type="protein sequence ID" value="MBJ7551637.1"/>
    <property type="molecule type" value="Genomic_DNA"/>
</dbReference>
<dbReference type="PANTHER" id="PTHR43674:SF2">
    <property type="entry name" value="BETA-UREIDOPROPIONASE"/>
    <property type="match status" value="1"/>
</dbReference>
<keyword evidence="1 4" id="KW-0378">Hydrolase</keyword>
<dbReference type="InterPro" id="IPR050345">
    <property type="entry name" value="Aliph_Amidase/BUP"/>
</dbReference>
<accession>A0ABS0ZD94</accession>
<comment type="similarity">
    <text evidence="2">Belongs to the carbon-nitrogen hydrolase superfamily.</text>
</comment>
<dbReference type="Proteomes" id="UP000598488">
    <property type="component" value="Unassembled WGS sequence"/>
</dbReference>
<organism evidence="4 5">
    <name type="scientific">Marinomonas ostreistagni</name>
    <dbReference type="NCBI Taxonomy" id="359209"/>
    <lineage>
        <taxon>Bacteria</taxon>
        <taxon>Pseudomonadati</taxon>
        <taxon>Pseudomonadota</taxon>
        <taxon>Gammaproteobacteria</taxon>
        <taxon>Oceanospirillales</taxon>
        <taxon>Oceanospirillaceae</taxon>
        <taxon>Marinomonas</taxon>
    </lineage>
</organism>
<evidence type="ECO:0000259" key="3">
    <source>
        <dbReference type="PROSITE" id="PS50263"/>
    </source>
</evidence>
<name>A0ABS0ZD94_9GAMM</name>
<dbReference type="EC" id="3.5.1.53" evidence="4"/>
<evidence type="ECO:0000313" key="5">
    <source>
        <dbReference type="Proteomes" id="UP000598488"/>
    </source>
</evidence>
<reference evidence="4 5" key="1">
    <citation type="submission" date="2020-12" db="EMBL/GenBank/DDBJ databases">
        <title>Comparative genome analysis of fungal antagonists Marinomonas ostreistagni 398 and M. spartinae 468.</title>
        <authorList>
            <person name="Fields J.L."/>
            <person name="Mavrodi O.V."/>
            <person name="Biber P.D."/>
            <person name="Indest K.J."/>
            <person name="Mavrodi D.V."/>
        </authorList>
    </citation>
    <scope>NUCLEOTIDE SEQUENCE [LARGE SCALE GENOMIC DNA]</scope>
    <source>
        <strain evidence="4 5">USM7</strain>
    </source>
</reference>